<dbReference type="PROSITE" id="PS00893">
    <property type="entry name" value="NUDIX_BOX"/>
    <property type="match status" value="1"/>
</dbReference>
<dbReference type="InterPro" id="IPR020476">
    <property type="entry name" value="Nudix_hydrolase"/>
</dbReference>
<dbReference type="InterPro" id="IPR029033">
    <property type="entry name" value="His_PPase_superfam"/>
</dbReference>
<protein>
    <submittedName>
        <fullName evidence="5">NUDIX hydrolase</fullName>
    </submittedName>
</protein>
<accession>A0A4S8Q8R4</accession>
<reference evidence="5 6" key="2">
    <citation type="submission" date="2019-05" db="EMBL/GenBank/DDBJ databases">
        <title>Glycomyces buryatensis sp. nov.</title>
        <authorList>
            <person name="Nikitina E."/>
        </authorList>
    </citation>
    <scope>NUCLEOTIDE SEQUENCE [LARGE SCALE GENOMIC DNA]</scope>
    <source>
        <strain evidence="5 6">18</strain>
    </source>
</reference>
<sequence>MLSVSGTQKQVAAAGGVLWRSGDDGRVEVVAVWRPKVGNWSLPKGKLDPGEHPLTAACREVEEETGIPVIPQMWLCRPTYVLPNPAGDVRKYVDFWTMRTEKPDAGFTADDEIGERRWFKLEAAREHLKRPRDQEALEAFSRLPAVTSTILLVAPAEVEPGHDGPAVTRPLSETGRDQAVRLAALAALYQPSLAFSATGRASVQTVDPVAQAVGCRLAGDSVFDTDAHGRNPERSSARLRELAAAGRAVIVCAETEVIRDTVAILADEDGLAAADVSTRAGEGWVLSLAGQRLIGLERL</sequence>
<dbReference type="InterPro" id="IPR051325">
    <property type="entry name" value="Nudix_hydrolase_domain"/>
</dbReference>
<dbReference type="AlphaFoldDB" id="A0A4S8Q8R4"/>
<keyword evidence="2 3" id="KW-0378">Hydrolase</keyword>
<dbReference type="GO" id="GO:0004081">
    <property type="term" value="F:bis(5'-nucleosyl)-tetraphosphatase (asymmetrical) activity"/>
    <property type="evidence" value="ECO:0007669"/>
    <property type="project" value="TreeGrafter"/>
</dbReference>
<name>A0A4S8Q8R4_9ACTN</name>
<dbReference type="PROSITE" id="PS51462">
    <property type="entry name" value="NUDIX"/>
    <property type="match status" value="1"/>
</dbReference>
<evidence type="ECO:0000256" key="1">
    <source>
        <dbReference type="ARBA" id="ARBA00005582"/>
    </source>
</evidence>
<comment type="similarity">
    <text evidence="1 3">Belongs to the Nudix hydrolase family.</text>
</comment>
<reference evidence="6" key="1">
    <citation type="submission" date="2019-04" db="EMBL/GenBank/DDBJ databases">
        <title>Nocardioides xinjiangensis sp. nov.</title>
        <authorList>
            <person name="Liu S."/>
        </authorList>
    </citation>
    <scope>NUCLEOTIDE SEQUENCE [LARGE SCALE GENOMIC DNA]</scope>
    <source>
        <strain evidence="6">18</strain>
    </source>
</reference>
<dbReference type="Proteomes" id="UP000308760">
    <property type="component" value="Unassembled WGS sequence"/>
</dbReference>
<proteinExistence type="inferred from homology"/>
<evidence type="ECO:0000256" key="2">
    <source>
        <dbReference type="ARBA" id="ARBA00022801"/>
    </source>
</evidence>
<dbReference type="Pfam" id="PF00293">
    <property type="entry name" value="NUDIX"/>
    <property type="match status" value="1"/>
</dbReference>
<dbReference type="PANTHER" id="PTHR21340">
    <property type="entry name" value="DIADENOSINE 5,5-P1,P4-TETRAPHOSPHATE PYROPHOSPHOHYDROLASE MUTT"/>
    <property type="match status" value="1"/>
</dbReference>
<dbReference type="Gene3D" id="3.40.50.1240">
    <property type="entry name" value="Phosphoglycerate mutase-like"/>
    <property type="match status" value="1"/>
</dbReference>
<evidence type="ECO:0000313" key="5">
    <source>
        <dbReference type="EMBL" id="THV39791.1"/>
    </source>
</evidence>
<dbReference type="EMBL" id="STGY01000062">
    <property type="protein sequence ID" value="THV39791.1"/>
    <property type="molecule type" value="Genomic_DNA"/>
</dbReference>
<dbReference type="SUPFAM" id="SSF53254">
    <property type="entry name" value="Phosphoglycerate mutase-like"/>
    <property type="match status" value="1"/>
</dbReference>
<organism evidence="5 6">
    <name type="scientific">Glycomyces buryatensis</name>
    <dbReference type="NCBI Taxonomy" id="2570927"/>
    <lineage>
        <taxon>Bacteria</taxon>
        <taxon>Bacillati</taxon>
        <taxon>Actinomycetota</taxon>
        <taxon>Actinomycetes</taxon>
        <taxon>Glycomycetales</taxon>
        <taxon>Glycomycetaceae</taxon>
        <taxon>Glycomyces</taxon>
    </lineage>
</organism>
<dbReference type="CDD" id="cd03673">
    <property type="entry name" value="NUDIX_Ap6A_hydrolase"/>
    <property type="match status" value="1"/>
</dbReference>
<dbReference type="InterPro" id="IPR015797">
    <property type="entry name" value="NUDIX_hydrolase-like_dom_sf"/>
</dbReference>
<evidence type="ECO:0000313" key="6">
    <source>
        <dbReference type="Proteomes" id="UP000308760"/>
    </source>
</evidence>
<dbReference type="InterPro" id="IPR020084">
    <property type="entry name" value="NUDIX_hydrolase_CS"/>
</dbReference>
<dbReference type="SUPFAM" id="SSF55811">
    <property type="entry name" value="Nudix"/>
    <property type="match status" value="1"/>
</dbReference>
<dbReference type="GO" id="GO:0006754">
    <property type="term" value="P:ATP biosynthetic process"/>
    <property type="evidence" value="ECO:0007669"/>
    <property type="project" value="TreeGrafter"/>
</dbReference>
<evidence type="ECO:0000256" key="3">
    <source>
        <dbReference type="RuleBase" id="RU003476"/>
    </source>
</evidence>
<comment type="caution">
    <text evidence="5">The sequence shown here is derived from an EMBL/GenBank/DDBJ whole genome shotgun (WGS) entry which is preliminary data.</text>
</comment>
<keyword evidence="6" id="KW-1185">Reference proteome</keyword>
<feature type="domain" description="Nudix hydrolase" evidence="4">
    <location>
        <begin position="9"/>
        <end position="141"/>
    </location>
</feature>
<dbReference type="OrthoDB" id="4287477at2"/>
<dbReference type="Gene3D" id="3.90.79.10">
    <property type="entry name" value="Nucleoside Triphosphate Pyrophosphohydrolase"/>
    <property type="match status" value="1"/>
</dbReference>
<gene>
    <name evidence="5" type="ORF">FAB82_16880</name>
</gene>
<dbReference type="PRINTS" id="PR00502">
    <property type="entry name" value="NUDIXFAMILY"/>
</dbReference>
<evidence type="ECO:0000259" key="4">
    <source>
        <dbReference type="PROSITE" id="PS51462"/>
    </source>
</evidence>
<dbReference type="PANTHER" id="PTHR21340:SF0">
    <property type="entry name" value="BIS(5'-NUCLEOSYL)-TETRAPHOSPHATASE [ASYMMETRICAL]"/>
    <property type="match status" value="1"/>
</dbReference>
<dbReference type="GO" id="GO:0006167">
    <property type="term" value="P:AMP biosynthetic process"/>
    <property type="evidence" value="ECO:0007669"/>
    <property type="project" value="TreeGrafter"/>
</dbReference>
<dbReference type="InterPro" id="IPR000086">
    <property type="entry name" value="NUDIX_hydrolase_dom"/>
</dbReference>